<keyword evidence="3" id="KW-1185">Reference proteome</keyword>
<evidence type="ECO:0000313" key="2">
    <source>
        <dbReference type="EMBL" id="KAK0492903.1"/>
    </source>
</evidence>
<feature type="region of interest" description="Disordered" evidence="1">
    <location>
        <begin position="77"/>
        <end position="100"/>
    </location>
</feature>
<proteinExistence type="predicted"/>
<organism evidence="2 3">
    <name type="scientific">Armillaria luteobubalina</name>
    <dbReference type="NCBI Taxonomy" id="153913"/>
    <lineage>
        <taxon>Eukaryota</taxon>
        <taxon>Fungi</taxon>
        <taxon>Dikarya</taxon>
        <taxon>Basidiomycota</taxon>
        <taxon>Agaricomycotina</taxon>
        <taxon>Agaricomycetes</taxon>
        <taxon>Agaricomycetidae</taxon>
        <taxon>Agaricales</taxon>
        <taxon>Marasmiineae</taxon>
        <taxon>Physalacriaceae</taxon>
        <taxon>Armillaria</taxon>
    </lineage>
</organism>
<dbReference type="EMBL" id="JAUEPU010000027">
    <property type="protein sequence ID" value="KAK0492903.1"/>
    <property type="molecule type" value="Genomic_DNA"/>
</dbReference>
<sequence>MLLNPKRQGVRILGYALFHGLFQLVNATVIPPFPRFSVVLFFCHYLGDCNQASSRIVQVDDSTSRYERDVTVSMQLGHSSSVRPKQPWQSTSCSSVGNGQ</sequence>
<dbReference type="Proteomes" id="UP001175228">
    <property type="component" value="Unassembled WGS sequence"/>
</dbReference>
<name>A0AA39PYF8_9AGAR</name>
<comment type="caution">
    <text evidence="2">The sequence shown here is derived from an EMBL/GenBank/DDBJ whole genome shotgun (WGS) entry which is preliminary data.</text>
</comment>
<evidence type="ECO:0000313" key="3">
    <source>
        <dbReference type="Proteomes" id="UP001175228"/>
    </source>
</evidence>
<protein>
    <submittedName>
        <fullName evidence="2">Uncharacterized protein</fullName>
    </submittedName>
</protein>
<reference evidence="2" key="1">
    <citation type="submission" date="2023-06" db="EMBL/GenBank/DDBJ databases">
        <authorList>
            <consortium name="Lawrence Berkeley National Laboratory"/>
            <person name="Ahrendt S."/>
            <person name="Sahu N."/>
            <person name="Indic B."/>
            <person name="Wong-Bajracharya J."/>
            <person name="Merenyi Z."/>
            <person name="Ke H.-M."/>
            <person name="Monk M."/>
            <person name="Kocsube S."/>
            <person name="Drula E."/>
            <person name="Lipzen A."/>
            <person name="Balint B."/>
            <person name="Henrissat B."/>
            <person name="Andreopoulos B."/>
            <person name="Martin F.M."/>
            <person name="Harder C.B."/>
            <person name="Rigling D."/>
            <person name="Ford K.L."/>
            <person name="Foster G.D."/>
            <person name="Pangilinan J."/>
            <person name="Papanicolaou A."/>
            <person name="Barry K."/>
            <person name="LaButti K."/>
            <person name="Viragh M."/>
            <person name="Koriabine M."/>
            <person name="Yan M."/>
            <person name="Riley R."/>
            <person name="Champramary S."/>
            <person name="Plett K.L."/>
            <person name="Tsai I.J."/>
            <person name="Slot J."/>
            <person name="Sipos G."/>
            <person name="Plett J."/>
            <person name="Nagy L.G."/>
            <person name="Grigoriev I.V."/>
        </authorList>
    </citation>
    <scope>NUCLEOTIDE SEQUENCE</scope>
    <source>
        <strain evidence="2">HWK02</strain>
    </source>
</reference>
<accession>A0AA39PYF8</accession>
<gene>
    <name evidence="2" type="ORF">EDD18DRAFT_440797</name>
</gene>
<evidence type="ECO:0000256" key="1">
    <source>
        <dbReference type="SAM" id="MobiDB-lite"/>
    </source>
</evidence>
<dbReference type="AlphaFoldDB" id="A0AA39PYF8"/>